<sequence>MLMILSGRRYRRDPRRPAELDSLADYGPGCQRRTPERLSGRGRAAENGGFRDLGRSRGGLGAGAGCRGAGCRGAGCRGAGSGGGRTGWRTTRTTRPSRPRA</sequence>
<proteinExistence type="predicted"/>
<feature type="region of interest" description="Disordered" evidence="1">
    <location>
        <begin position="75"/>
        <end position="101"/>
    </location>
</feature>
<dbReference type="AlphaFoldDB" id="A0A0S2F958"/>
<gene>
    <name evidence="2" type="ORF">LA76x_1872</name>
</gene>
<dbReference type="KEGG" id="lab:LA76x_1872"/>
<name>A0A0S2F958_LYSAN</name>
<dbReference type="EMBL" id="CP011129">
    <property type="protein sequence ID" value="ALN80019.1"/>
    <property type="molecule type" value="Genomic_DNA"/>
</dbReference>
<evidence type="ECO:0000313" key="2">
    <source>
        <dbReference type="EMBL" id="ALN80019.1"/>
    </source>
</evidence>
<keyword evidence="3" id="KW-1185">Reference proteome</keyword>
<dbReference type="PATRIC" id="fig|84531.8.peg.1893"/>
<accession>A0A0S2F958</accession>
<evidence type="ECO:0000313" key="3">
    <source>
        <dbReference type="Proteomes" id="UP000060787"/>
    </source>
</evidence>
<organism evidence="2 3">
    <name type="scientific">Lysobacter antibioticus</name>
    <dbReference type="NCBI Taxonomy" id="84531"/>
    <lineage>
        <taxon>Bacteria</taxon>
        <taxon>Pseudomonadati</taxon>
        <taxon>Pseudomonadota</taxon>
        <taxon>Gammaproteobacteria</taxon>
        <taxon>Lysobacterales</taxon>
        <taxon>Lysobacteraceae</taxon>
        <taxon>Lysobacter</taxon>
    </lineage>
</organism>
<evidence type="ECO:0000256" key="1">
    <source>
        <dbReference type="SAM" id="MobiDB-lite"/>
    </source>
</evidence>
<protein>
    <submittedName>
        <fullName evidence="2">Uncharacterized protein</fullName>
    </submittedName>
</protein>
<feature type="compositionally biased region" description="Gly residues" evidence="1">
    <location>
        <begin position="75"/>
        <end position="86"/>
    </location>
</feature>
<reference evidence="2 3" key="1">
    <citation type="journal article" date="2015" name="BMC Genomics">
        <title>Comparative genomics and metabolic profiling of the genus Lysobacter.</title>
        <authorList>
            <person name="de Bruijn I."/>
            <person name="Cheng X."/>
            <person name="de Jager V."/>
            <person name="Exposito R.G."/>
            <person name="Watrous J."/>
            <person name="Patel N."/>
            <person name="Postma J."/>
            <person name="Dorrestein P.C."/>
            <person name="Kobayashi D."/>
            <person name="Raaijmakers J.M."/>
        </authorList>
    </citation>
    <scope>NUCLEOTIDE SEQUENCE [LARGE SCALE GENOMIC DNA]</scope>
    <source>
        <strain evidence="2 3">76</strain>
    </source>
</reference>
<feature type="region of interest" description="Disordered" evidence="1">
    <location>
        <begin position="19"/>
        <end position="63"/>
    </location>
</feature>
<dbReference type="Proteomes" id="UP000060787">
    <property type="component" value="Chromosome"/>
</dbReference>